<dbReference type="Pfam" id="PF24035">
    <property type="entry name" value="DUF7344"/>
    <property type="match status" value="1"/>
</dbReference>
<keyword evidence="3" id="KW-1185">Reference proteome</keyword>
<sequence length="117" mass="13044">MKSEMTATTAHDLLETETRRQVVALMLEVEREWDVRELAAELTRLDPTASTDDVERVAIRLYHCALPKLADADAVDFDAETKTVESGRLLPALGAHLDDLLGHDDRVDEKRAFVASV</sequence>
<dbReference type="Proteomes" id="UP001597187">
    <property type="component" value="Unassembled WGS sequence"/>
</dbReference>
<dbReference type="EMBL" id="JBHUDC010000008">
    <property type="protein sequence ID" value="MFD1515212.1"/>
    <property type="molecule type" value="Genomic_DNA"/>
</dbReference>
<evidence type="ECO:0000313" key="2">
    <source>
        <dbReference type="EMBL" id="MFD1515212.1"/>
    </source>
</evidence>
<proteinExistence type="predicted"/>
<evidence type="ECO:0000313" key="3">
    <source>
        <dbReference type="Proteomes" id="UP001597187"/>
    </source>
</evidence>
<dbReference type="InterPro" id="IPR055768">
    <property type="entry name" value="DUF7344"/>
</dbReference>
<dbReference type="RefSeq" id="WP_250875135.1">
    <property type="nucleotide sequence ID" value="NZ_JALXFV010000008.1"/>
</dbReference>
<protein>
    <recommendedName>
        <fullName evidence="1">DUF7344 domain-containing protein</fullName>
    </recommendedName>
</protein>
<comment type="caution">
    <text evidence="2">The sequence shown here is derived from an EMBL/GenBank/DDBJ whole genome shotgun (WGS) entry which is preliminary data.</text>
</comment>
<reference evidence="2 3" key="1">
    <citation type="journal article" date="2019" name="Int. J. Syst. Evol. Microbiol.">
        <title>The Global Catalogue of Microorganisms (GCM) 10K type strain sequencing project: providing services to taxonomists for standard genome sequencing and annotation.</title>
        <authorList>
            <consortium name="The Broad Institute Genomics Platform"/>
            <consortium name="The Broad Institute Genome Sequencing Center for Infectious Disease"/>
            <person name="Wu L."/>
            <person name="Ma J."/>
        </authorList>
    </citation>
    <scope>NUCLEOTIDE SEQUENCE [LARGE SCALE GENOMIC DNA]</scope>
    <source>
        <strain evidence="2 3">CGMCC 1.12563</strain>
    </source>
</reference>
<organism evidence="2 3">
    <name type="scientific">Halomarina rubra</name>
    <dbReference type="NCBI Taxonomy" id="2071873"/>
    <lineage>
        <taxon>Archaea</taxon>
        <taxon>Methanobacteriati</taxon>
        <taxon>Methanobacteriota</taxon>
        <taxon>Stenosarchaea group</taxon>
        <taxon>Halobacteria</taxon>
        <taxon>Halobacteriales</taxon>
        <taxon>Natronomonadaceae</taxon>
        <taxon>Halomarina</taxon>
    </lineage>
</organism>
<accession>A0ABD6AZP1</accession>
<dbReference type="AlphaFoldDB" id="A0ABD6AZP1"/>
<gene>
    <name evidence="2" type="ORF">ACFSBT_18180</name>
</gene>
<name>A0ABD6AZP1_9EURY</name>
<evidence type="ECO:0000259" key="1">
    <source>
        <dbReference type="Pfam" id="PF24035"/>
    </source>
</evidence>
<feature type="domain" description="DUF7344" evidence="1">
    <location>
        <begin position="11"/>
        <end position="85"/>
    </location>
</feature>